<dbReference type="InterPro" id="IPR028055">
    <property type="entry name" value="YidC/Oxa/ALB_C"/>
</dbReference>
<dbReference type="GO" id="GO:0015031">
    <property type="term" value="P:protein transport"/>
    <property type="evidence" value="ECO:0007669"/>
    <property type="project" value="UniProtKB-KW"/>
</dbReference>
<dbReference type="RefSeq" id="WP_022939380.1">
    <property type="nucleotide sequence ID" value="NZ_BAABZA010000004.1"/>
</dbReference>
<dbReference type="GO" id="GO:0005886">
    <property type="term" value="C:plasma membrane"/>
    <property type="evidence" value="ECO:0007669"/>
    <property type="project" value="UniProtKB-SubCell"/>
</dbReference>
<evidence type="ECO:0000256" key="1">
    <source>
        <dbReference type="ARBA" id="ARBA00004651"/>
    </source>
</evidence>
<evidence type="ECO:0000256" key="8">
    <source>
        <dbReference type="ARBA" id="ARBA00023186"/>
    </source>
</evidence>
<keyword evidence="7 10" id="KW-0472">Membrane</keyword>
<dbReference type="AlphaFoldDB" id="A0A2V2FE83"/>
<accession>A0A2V2FE83</accession>
<evidence type="ECO:0000256" key="2">
    <source>
        <dbReference type="ARBA" id="ARBA00022448"/>
    </source>
</evidence>
<feature type="transmembrane region" description="Helical" evidence="10">
    <location>
        <begin position="242"/>
        <end position="267"/>
    </location>
</feature>
<dbReference type="PANTHER" id="PTHR12428">
    <property type="entry name" value="OXA1"/>
    <property type="match status" value="1"/>
</dbReference>
<keyword evidence="6 10" id="KW-1133">Transmembrane helix</keyword>
<feature type="domain" description="Membrane insertase YidC/Oxa/ALB C-terminal" evidence="11">
    <location>
        <begin position="79"/>
        <end position="290"/>
    </location>
</feature>
<organism evidence="13 14">
    <name type="scientific">Dielma fastidiosa</name>
    <dbReference type="NCBI Taxonomy" id="1034346"/>
    <lineage>
        <taxon>Bacteria</taxon>
        <taxon>Bacillati</taxon>
        <taxon>Bacillota</taxon>
        <taxon>Erysipelotrichia</taxon>
        <taxon>Erysipelotrichales</taxon>
        <taxon>Erysipelotrichaceae</taxon>
        <taxon>Dielma</taxon>
    </lineage>
</organism>
<evidence type="ECO:0000256" key="9">
    <source>
        <dbReference type="RuleBase" id="RU003945"/>
    </source>
</evidence>
<keyword evidence="5" id="KW-0653">Protein transport</keyword>
<dbReference type="Proteomes" id="UP000247612">
    <property type="component" value="Unassembled WGS sequence"/>
</dbReference>
<keyword evidence="3" id="KW-1003">Cell membrane</keyword>
<dbReference type="GO" id="GO:0051205">
    <property type="term" value="P:protein insertion into membrane"/>
    <property type="evidence" value="ECO:0007669"/>
    <property type="project" value="TreeGrafter"/>
</dbReference>
<dbReference type="InterPro" id="IPR001708">
    <property type="entry name" value="YidC/ALB3/OXA1/COX18"/>
</dbReference>
<dbReference type="EMBL" id="JALDAW010000022">
    <property type="protein sequence ID" value="MDY5169182.1"/>
    <property type="molecule type" value="Genomic_DNA"/>
</dbReference>
<reference evidence="13 14" key="1">
    <citation type="submission" date="2018-05" db="EMBL/GenBank/DDBJ databases">
        <title>Genomic Encyclopedia of Type Strains, Phase IV (KMG-IV): sequencing the most valuable type-strain genomes for metagenomic binning, comparative biology and taxonomic classification.</title>
        <authorList>
            <person name="Goeker M."/>
        </authorList>
    </citation>
    <scope>NUCLEOTIDE SEQUENCE [LARGE SCALE GENOMIC DNA]</scope>
    <source>
        <strain evidence="13 14">JC118</strain>
    </source>
</reference>
<dbReference type="PANTHER" id="PTHR12428:SF65">
    <property type="entry name" value="CYTOCHROME C OXIDASE ASSEMBLY PROTEIN COX18, MITOCHONDRIAL"/>
    <property type="match status" value="1"/>
</dbReference>
<evidence type="ECO:0000256" key="4">
    <source>
        <dbReference type="ARBA" id="ARBA00022692"/>
    </source>
</evidence>
<reference evidence="12" key="2">
    <citation type="submission" date="2022-03" db="EMBL/GenBank/DDBJ databases">
        <title>First case of bacteraemia caused by Dielma fastidiosa in a patient hospitalised with diverticulitis.</title>
        <authorList>
            <person name="Forman-Ankjaer B."/>
            <person name="Hvid-Jensen F."/>
            <person name="Kobel C.M."/>
            <person name="Greve T."/>
        </authorList>
    </citation>
    <scope>NUCLEOTIDE SEQUENCE</scope>
    <source>
        <strain evidence="12">AUH_DF_2021</strain>
    </source>
</reference>
<dbReference type="CDD" id="cd20070">
    <property type="entry name" value="5TM_YidC_Alb3"/>
    <property type="match status" value="1"/>
</dbReference>
<evidence type="ECO:0000256" key="3">
    <source>
        <dbReference type="ARBA" id="ARBA00022475"/>
    </source>
</evidence>
<protein>
    <submittedName>
        <fullName evidence="13">YidC/Oxa1 family membrane protein insertase</fullName>
    </submittedName>
</protein>
<feature type="transmembrane region" description="Helical" evidence="10">
    <location>
        <begin position="198"/>
        <end position="221"/>
    </location>
</feature>
<dbReference type="OrthoDB" id="9780552at2"/>
<evidence type="ECO:0000313" key="14">
    <source>
        <dbReference type="Proteomes" id="UP000247612"/>
    </source>
</evidence>
<evidence type="ECO:0000256" key="7">
    <source>
        <dbReference type="ARBA" id="ARBA00023136"/>
    </source>
</evidence>
<gene>
    <name evidence="13" type="ORF">DES51_11552</name>
    <name evidence="12" type="ORF">MQE39_13760</name>
</gene>
<evidence type="ECO:0000256" key="10">
    <source>
        <dbReference type="SAM" id="Phobius"/>
    </source>
</evidence>
<evidence type="ECO:0000256" key="5">
    <source>
        <dbReference type="ARBA" id="ARBA00022927"/>
    </source>
</evidence>
<keyword evidence="8" id="KW-0143">Chaperone</keyword>
<comment type="subcellular location">
    <subcellularLocation>
        <location evidence="1">Cell membrane</location>
        <topology evidence="1">Multi-pass membrane protein</topology>
    </subcellularLocation>
    <subcellularLocation>
        <location evidence="9">Membrane</location>
        <topology evidence="9">Multi-pass membrane protein</topology>
    </subcellularLocation>
</comment>
<evidence type="ECO:0000259" key="11">
    <source>
        <dbReference type="Pfam" id="PF02096"/>
    </source>
</evidence>
<evidence type="ECO:0000313" key="12">
    <source>
        <dbReference type="EMBL" id="MDY5169182.1"/>
    </source>
</evidence>
<feature type="transmembrane region" description="Helical" evidence="10">
    <location>
        <begin position="78"/>
        <end position="98"/>
    </location>
</feature>
<evidence type="ECO:0000256" key="6">
    <source>
        <dbReference type="ARBA" id="ARBA00022989"/>
    </source>
</evidence>
<dbReference type="Proteomes" id="UP001276902">
    <property type="component" value="Unassembled WGS sequence"/>
</dbReference>
<dbReference type="Pfam" id="PF02096">
    <property type="entry name" value="60KD_IMP"/>
    <property type="match status" value="1"/>
</dbReference>
<keyword evidence="4 9" id="KW-0812">Transmembrane</keyword>
<sequence>MKRFFKDKKKLILLSVFLVVLLAGCSNYIDKETGRVAVDKIISLSTTWKASFDEGWFTGIFVWPVAQLINLIGDKTDAGIAIIVVTFLINIVIAAFSIKSQVATQRMQMIQPELNKIQKKYEGKTDERSKMMMAQEMQALYSKYQINPFSSILVMLVQLPVILAVYQAVMRAEAVINGSFMGIDLTQTPLTGMKAGQISYFVIFALMVVMQFLSMKFPMWLAEWKKKKSGKKIKAYANEQPAGGMAGSMNMMTYVSVGMIAFISLSWPLGMSFYWLVSSVARIIQNIVINTFFIKD</sequence>
<comment type="similarity">
    <text evidence="9">Belongs to the OXA1/ALB3/YidC family.</text>
</comment>
<dbReference type="EMBL" id="QJKH01000015">
    <property type="protein sequence ID" value="PXX76075.1"/>
    <property type="molecule type" value="Genomic_DNA"/>
</dbReference>
<dbReference type="GO" id="GO:0032977">
    <property type="term" value="F:membrane insertase activity"/>
    <property type="evidence" value="ECO:0007669"/>
    <property type="project" value="InterPro"/>
</dbReference>
<dbReference type="NCBIfam" id="TIGR03592">
    <property type="entry name" value="yidC_oxa1_cterm"/>
    <property type="match status" value="1"/>
</dbReference>
<dbReference type="InterPro" id="IPR047196">
    <property type="entry name" value="YidC_ALB_C"/>
</dbReference>
<keyword evidence="2" id="KW-0813">Transport</keyword>
<dbReference type="GeneID" id="94441811"/>
<keyword evidence="14" id="KW-1185">Reference proteome</keyword>
<feature type="transmembrane region" description="Helical" evidence="10">
    <location>
        <begin position="149"/>
        <end position="169"/>
    </location>
</feature>
<comment type="caution">
    <text evidence="13">The sequence shown here is derived from an EMBL/GenBank/DDBJ whole genome shotgun (WGS) entry which is preliminary data.</text>
</comment>
<name>A0A2V2FE83_9FIRM</name>
<dbReference type="PROSITE" id="PS51257">
    <property type="entry name" value="PROKAR_LIPOPROTEIN"/>
    <property type="match status" value="1"/>
</dbReference>
<dbReference type="STRING" id="1034346.GCA_000313565_03104"/>
<proteinExistence type="inferred from homology"/>
<evidence type="ECO:0000313" key="13">
    <source>
        <dbReference type="EMBL" id="PXX76075.1"/>
    </source>
</evidence>